<sequence length="140" mass="16197">MFKASSLFWRLVDQTNFWDNRVNWVRLCQGTVVTVVVTVKLYGLRVRVQGGKQAASKSERMSHCCVSQRATNTLAGPHIAFQLSKMPRKRLRKTERAQGDIKKYENAYEEVNRGTSLRRAAEMHDVNCMSLLRDIRKHND</sequence>
<dbReference type="Proteomes" id="UP001154114">
    <property type="component" value="Chromosome 1"/>
</dbReference>
<dbReference type="OrthoDB" id="4327074at2759"/>
<proteinExistence type="predicted"/>
<gene>
    <name evidence="1" type="ORF">CINC_LOCUS315</name>
</gene>
<reference evidence="1" key="1">
    <citation type="submission" date="2021-12" db="EMBL/GenBank/DDBJ databases">
        <authorList>
            <person name="King R."/>
        </authorList>
    </citation>
    <scope>NUCLEOTIDE SEQUENCE</scope>
</reference>
<dbReference type="AlphaFoldDB" id="A0A9N8PWH1"/>
<keyword evidence="2" id="KW-1185">Reference proteome</keyword>
<protein>
    <submittedName>
        <fullName evidence="1">Uncharacterized protein</fullName>
    </submittedName>
</protein>
<accession>A0A9N8PWH1</accession>
<organism evidence="1 2">
    <name type="scientific">Chrysodeixis includens</name>
    <name type="common">Soybean looper</name>
    <name type="synonym">Pseudoplusia includens</name>
    <dbReference type="NCBI Taxonomy" id="689277"/>
    <lineage>
        <taxon>Eukaryota</taxon>
        <taxon>Metazoa</taxon>
        <taxon>Ecdysozoa</taxon>
        <taxon>Arthropoda</taxon>
        <taxon>Hexapoda</taxon>
        <taxon>Insecta</taxon>
        <taxon>Pterygota</taxon>
        <taxon>Neoptera</taxon>
        <taxon>Endopterygota</taxon>
        <taxon>Lepidoptera</taxon>
        <taxon>Glossata</taxon>
        <taxon>Ditrysia</taxon>
        <taxon>Noctuoidea</taxon>
        <taxon>Noctuidae</taxon>
        <taxon>Plusiinae</taxon>
        <taxon>Chrysodeixis</taxon>
    </lineage>
</organism>
<dbReference type="EMBL" id="LR824004">
    <property type="protein sequence ID" value="CAD0194019.1"/>
    <property type="molecule type" value="Genomic_DNA"/>
</dbReference>
<evidence type="ECO:0000313" key="1">
    <source>
        <dbReference type="EMBL" id="CAD0194019.1"/>
    </source>
</evidence>
<name>A0A9N8PWH1_CHRIL</name>
<evidence type="ECO:0000313" key="2">
    <source>
        <dbReference type="Proteomes" id="UP001154114"/>
    </source>
</evidence>